<dbReference type="InterPro" id="IPR051924">
    <property type="entry name" value="GST_Kappa/NadH"/>
</dbReference>
<dbReference type="EC" id="2.5.1.18" evidence="4"/>
<dbReference type="GO" id="GO:0004364">
    <property type="term" value="F:glutathione transferase activity"/>
    <property type="evidence" value="ECO:0007669"/>
    <property type="project" value="UniProtKB-UniRule"/>
</dbReference>
<reference evidence="7 8" key="1">
    <citation type="submission" date="2016-07" db="EMBL/GenBank/DDBJ databases">
        <title>Pervasive Adenine N6-methylation of Active Genes in Fungi.</title>
        <authorList>
            <consortium name="DOE Joint Genome Institute"/>
            <person name="Mondo S.J."/>
            <person name="Dannebaum R.O."/>
            <person name="Kuo R.C."/>
            <person name="Labutti K."/>
            <person name="Haridas S."/>
            <person name="Kuo A."/>
            <person name="Salamov A."/>
            <person name="Ahrendt S.R."/>
            <person name="Lipzen A."/>
            <person name="Sullivan W."/>
            <person name="Andreopoulos W.B."/>
            <person name="Clum A."/>
            <person name="Lindquist E."/>
            <person name="Daum C."/>
            <person name="Ramamoorthy G.K."/>
            <person name="Gryganskyi A."/>
            <person name="Culley D."/>
            <person name="Magnuson J.K."/>
            <person name="James T.Y."/>
            <person name="O'Malley M.A."/>
            <person name="Stajich J.E."/>
            <person name="Spatafora J.W."/>
            <person name="Visel A."/>
            <person name="Grigoriev I.V."/>
        </authorList>
    </citation>
    <scope>NUCLEOTIDE SEQUENCE [LARGE SCALE GENOMIC DNA]</scope>
    <source>
        <strain evidence="7 8">JEL800</strain>
    </source>
</reference>
<comment type="caution">
    <text evidence="7">The sequence shown here is derived from an EMBL/GenBank/DDBJ whole genome shotgun (WGS) entry which is preliminary data.</text>
</comment>
<evidence type="ECO:0000256" key="1">
    <source>
        <dbReference type="ARBA" id="ARBA00006494"/>
    </source>
</evidence>
<dbReference type="InterPro" id="IPR001853">
    <property type="entry name" value="DSBA-like_thioredoxin_dom"/>
</dbReference>
<dbReference type="OrthoDB" id="4664297at2759"/>
<sequence length="221" mass="25215">MSKLKLYYDVVSPYSWFGVELLMRYKSRWPSVQFELVPFSLGGVMQLSENQPPATNPKKGAQMLKEINFLKGMYDVDIGYPKDFPQLTLHAQRILTALRLQKSDKLEAASKAFWKLYWRDEKSITSKEDLFAYLAPIVGKEHATKLVEVDSQTPQVKQELIRVTKEAVEVHGAFGAPWIVCEREGKEAMAFFGSDKVEAIAYYFGVKYEGPCPPGYKQSKL</sequence>
<dbReference type="AlphaFoldDB" id="A0A1Y2D0Y6"/>
<dbReference type="InterPro" id="IPR036249">
    <property type="entry name" value="Thioredoxin-like_sf"/>
</dbReference>
<dbReference type="GO" id="GO:0005777">
    <property type="term" value="C:peroxisome"/>
    <property type="evidence" value="ECO:0007669"/>
    <property type="project" value="TreeGrafter"/>
</dbReference>
<dbReference type="GO" id="GO:0004602">
    <property type="term" value="F:glutathione peroxidase activity"/>
    <property type="evidence" value="ECO:0007669"/>
    <property type="project" value="TreeGrafter"/>
</dbReference>
<proteinExistence type="inferred from homology"/>
<protein>
    <recommendedName>
        <fullName evidence="4">Glutathione S-transferase kappa</fullName>
        <ecNumber evidence="4">2.5.1.18</ecNumber>
    </recommendedName>
</protein>
<dbReference type="GO" id="GO:0005739">
    <property type="term" value="C:mitochondrion"/>
    <property type="evidence" value="ECO:0007669"/>
    <property type="project" value="TreeGrafter"/>
</dbReference>
<organism evidence="7 8">
    <name type="scientific">Rhizoclosmatium globosum</name>
    <dbReference type="NCBI Taxonomy" id="329046"/>
    <lineage>
        <taxon>Eukaryota</taxon>
        <taxon>Fungi</taxon>
        <taxon>Fungi incertae sedis</taxon>
        <taxon>Chytridiomycota</taxon>
        <taxon>Chytridiomycota incertae sedis</taxon>
        <taxon>Chytridiomycetes</taxon>
        <taxon>Chytridiales</taxon>
        <taxon>Chytriomycetaceae</taxon>
        <taxon>Rhizoclosmatium</taxon>
    </lineage>
</organism>
<dbReference type="FunFam" id="3.40.30.10:FF:000096">
    <property type="entry name" value="Glutathione S-transferase kappa"/>
    <property type="match status" value="1"/>
</dbReference>
<evidence type="ECO:0000256" key="2">
    <source>
        <dbReference type="ARBA" id="ARBA00022679"/>
    </source>
</evidence>
<evidence type="ECO:0000256" key="4">
    <source>
        <dbReference type="PIRNR" id="PIRNR006386"/>
    </source>
</evidence>
<dbReference type="PIRSF" id="PIRSF006386">
    <property type="entry name" value="HCCAis_GSTk"/>
    <property type="match status" value="1"/>
</dbReference>
<evidence type="ECO:0000256" key="3">
    <source>
        <dbReference type="ARBA" id="ARBA00047960"/>
    </source>
</evidence>
<feature type="domain" description="DSBA-like thioredoxin" evidence="6">
    <location>
        <begin position="4"/>
        <end position="203"/>
    </location>
</feature>
<dbReference type="Proteomes" id="UP000193642">
    <property type="component" value="Unassembled WGS sequence"/>
</dbReference>
<dbReference type="PANTHER" id="PTHR42943">
    <property type="entry name" value="GLUTATHIONE S-TRANSFERASE KAPPA"/>
    <property type="match status" value="1"/>
</dbReference>
<evidence type="ECO:0000313" key="7">
    <source>
        <dbReference type="EMBL" id="ORY52867.1"/>
    </source>
</evidence>
<comment type="similarity">
    <text evidence="1 4">Belongs to the GST superfamily. Kappa family.</text>
</comment>
<dbReference type="Gene3D" id="3.40.30.10">
    <property type="entry name" value="Glutaredoxin"/>
    <property type="match status" value="1"/>
</dbReference>
<gene>
    <name evidence="7" type="ORF">BCR33DRAFT_711288</name>
</gene>
<dbReference type="STRING" id="329046.A0A1Y2D0Y6"/>
<name>A0A1Y2D0Y6_9FUNG</name>
<dbReference type="PANTHER" id="PTHR42943:SF2">
    <property type="entry name" value="GLUTATHIONE S-TRANSFERASE KAPPA 1"/>
    <property type="match status" value="1"/>
</dbReference>
<accession>A0A1Y2D0Y6</accession>
<dbReference type="Pfam" id="PF01323">
    <property type="entry name" value="DSBA"/>
    <property type="match status" value="1"/>
</dbReference>
<keyword evidence="2 4" id="KW-0808">Transferase</keyword>
<feature type="active site" description="Nucleophile" evidence="5">
    <location>
        <position position="12"/>
    </location>
</feature>
<evidence type="ECO:0000256" key="5">
    <source>
        <dbReference type="PIRSR" id="PIRSR006386-1"/>
    </source>
</evidence>
<evidence type="ECO:0000313" key="8">
    <source>
        <dbReference type="Proteomes" id="UP000193642"/>
    </source>
</evidence>
<dbReference type="SUPFAM" id="SSF52833">
    <property type="entry name" value="Thioredoxin-like"/>
    <property type="match status" value="1"/>
</dbReference>
<comment type="catalytic activity">
    <reaction evidence="3 4">
        <text>RX + glutathione = an S-substituted glutathione + a halide anion + H(+)</text>
        <dbReference type="Rhea" id="RHEA:16437"/>
        <dbReference type="ChEBI" id="CHEBI:15378"/>
        <dbReference type="ChEBI" id="CHEBI:16042"/>
        <dbReference type="ChEBI" id="CHEBI:17792"/>
        <dbReference type="ChEBI" id="CHEBI:57925"/>
        <dbReference type="ChEBI" id="CHEBI:90779"/>
        <dbReference type="EC" id="2.5.1.18"/>
    </reaction>
</comment>
<evidence type="ECO:0000259" key="6">
    <source>
        <dbReference type="Pfam" id="PF01323"/>
    </source>
</evidence>
<dbReference type="EMBL" id="MCGO01000002">
    <property type="protein sequence ID" value="ORY52867.1"/>
    <property type="molecule type" value="Genomic_DNA"/>
</dbReference>
<dbReference type="GO" id="GO:0006749">
    <property type="term" value="P:glutathione metabolic process"/>
    <property type="evidence" value="ECO:0007669"/>
    <property type="project" value="TreeGrafter"/>
</dbReference>
<keyword evidence="8" id="KW-1185">Reference proteome</keyword>
<dbReference type="InterPro" id="IPR014440">
    <property type="entry name" value="HCCAis_GSTk"/>
</dbReference>